<reference evidence="2" key="1">
    <citation type="journal article" date="2011" name="PLoS Genet.">
        <title>Genomic analysis of the necrotrophic fungal pathogens Sclerotinia sclerotiorum and Botrytis cinerea.</title>
        <authorList>
            <person name="Amselem J."/>
            <person name="Cuomo C.A."/>
            <person name="van Kan J.A."/>
            <person name="Viaud M."/>
            <person name="Benito E.P."/>
            <person name="Couloux A."/>
            <person name="Coutinho P.M."/>
            <person name="de Vries R.P."/>
            <person name="Dyer P.S."/>
            <person name="Fillinger S."/>
            <person name="Fournier E."/>
            <person name="Gout L."/>
            <person name="Hahn M."/>
            <person name="Kohn L."/>
            <person name="Lapalu N."/>
            <person name="Plummer K.M."/>
            <person name="Pradier J.M."/>
            <person name="Quevillon E."/>
            <person name="Sharon A."/>
            <person name="Simon A."/>
            <person name="ten Have A."/>
            <person name="Tudzynski B."/>
            <person name="Tudzynski P."/>
            <person name="Wincker P."/>
            <person name="Andrew M."/>
            <person name="Anthouard V."/>
            <person name="Beever R.E."/>
            <person name="Beffa R."/>
            <person name="Benoit I."/>
            <person name="Bouzid O."/>
            <person name="Brault B."/>
            <person name="Chen Z."/>
            <person name="Choquer M."/>
            <person name="Collemare J."/>
            <person name="Cotton P."/>
            <person name="Danchin E.G."/>
            <person name="Da Silva C."/>
            <person name="Gautier A."/>
            <person name="Giraud C."/>
            <person name="Giraud T."/>
            <person name="Gonzalez C."/>
            <person name="Grossetete S."/>
            <person name="Guldener U."/>
            <person name="Henrissat B."/>
            <person name="Howlett B.J."/>
            <person name="Kodira C."/>
            <person name="Kretschmer M."/>
            <person name="Lappartient A."/>
            <person name="Leroch M."/>
            <person name="Levis C."/>
            <person name="Mauceli E."/>
            <person name="Neuveglise C."/>
            <person name="Oeser B."/>
            <person name="Pearson M."/>
            <person name="Poulain J."/>
            <person name="Poussereau N."/>
            <person name="Quesneville H."/>
            <person name="Rascle C."/>
            <person name="Schumacher J."/>
            <person name="Segurens B."/>
            <person name="Sexton A."/>
            <person name="Silva E."/>
            <person name="Sirven C."/>
            <person name="Soanes D.M."/>
            <person name="Talbot N.J."/>
            <person name="Templeton M."/>
            <person name="Yandava C."/>
            <person name="Yarden O."/>
            <person name="Zeng Q."/>
            <person name="Rollins J.A."/>
            <person name="Lebrun M.H."/>
            <person name="Dickman M."/>
        </authorList>
    </citation>
    <scope>NUCLEOTIDE SEQUENCE [LARGE SCALE GENOMIC DNA]</scope>
    <source>
        <strain evidence="2">T4</strain>
    </source>
</reference>
<gene>
    <name evidence="1" type="ORF">BofuT4_uP017210.1</name>
</gene>
<dbReference type="Proteomes" id="UP000008177">
    <property type="component" value="Unplaced contigs"/>
</dbReference>
<evidence type="ECO:0000313" key="2">
    <source>
        <dbReference type="Proteomes" id="UP000008177"/>
    </source>
</evidence>
<sequence length="78" mass="8626">MFFLFSTNSTWGGASSSSASISYSRSARVKQIMDCAAPYHVTLFYQQGRLNDICTHTLSVNSQTKNLGNVHYSNLIIS</sequence>
<name>G2YI78_BOTF4</name>
<organism evidence="1 2">
    <name type="scientific">Botryotinia fuckeliana (strain T4)</name>
    <name type="common">Noble rot fungus</name>
    <name type="synonym">Botrytis cinerea</name>
    <dbReference type="NCBI Taxonomy" id="999810"/>
    <lineage>
        <taxon>Eukaryota</taxon>
        <taxon>Fungi</taxon>
        <taxon>Dikarya</taxon>
        <taxon>Ascomycota</taxon>
        <taxon>Pezizomycotina</taxon>
        <taxon>Leotiomycetes</taxon>
        <taxon>Helotiales</taxon>
        <taxon>Sclerotiniaceae</taxon>
        <taxon>Botrytis</taxon>
    </lineage>
</organism>
<dbReference type="EMBL" id="FQ790337">
    <property type="protein sequence ID" value="CCD51415.1"/>
    <property type="molecule type" value="Genomic_DNA"/>
</dbReference>
<dbReference type="HOGENOM" id="CLU_2621759_0_0_1"/>
<proteinExistence type="predicted"/>
<evidence type="ECO:0000313" key="1">
    <source>
        <dbReference type="EMBL" id="CCD51415.1"/>
    </source>
</evidence>
<accession>G2YI78</accession>
<dbReference type="AlphaFoldDB" id="G2YI78"/>
<protein>
    <submittedName>
        <fullName evidence="1">Uncharacterized protein</fullName>
    </submittedName>
</protein>
<dbReference type="InParanoid" id="G2YI78"/>